<protein>
    <submittedName>
        <fullName evidence="3">Transmembrane protein</fullName>
    </submittedName>
</protein>
<evidence type="ECO:0000313" key="1">
    <source>
        <dbReference type="EMBL" id="VDO46465.1"/>
    </source>
</evidence>
<proteinExistence type="predicted"/>
<gene>
    <name evidence="1" type="ORF">BTMF_LOCUS13669</name>
</gene>
<name>A0A0R3R6N2_9BILA</name>
<dbReference type="WBParaSite" id="BTMF_0001567601-mRNA-1">
    <property type="protein sequence ID" value="BTMF_0001567601-mRNA-1"/>
    <property type="gene ID" value="BTMF_0001567601"/>
</dbReference>
<organism evidence="3">
    <name type="scientific">Brugia timori</name>
    <dbReference type="NCBI Taxonomy" id="42155"/>
    <lineage>
        <taxon>Eukaryota</taxon>
        <taxon>Metazoa</taxon>
        <taxon>Ecdysozoa</taxon>
        <taxon>Nematoda</taxon>
        <taxon>Chromadorea</taxon>
        <taxon>Rhabditida</taxon>
        <taxon>Spirurina</taxon>
        <taxon>Spiruromorpha</taxon>
        <taxon>Filarioidea</taxon>
        <taxon>Onchocercidae</taxon>
        <taxon>Brugia</taxon>
    </lineage>
</organism>
<dbReference type="AlphaFoldDB" id="A0A0R3R6N2"/>
<evidence type="ECO:0000313" key="3">
    <source>
        <dbReference type="WBParaSite" id="BTMF_0001567601-mRNA-1"/>
    </source>
</evidence>
<dbReference type="STRING" id="42155.A0A0R3R6N2"/>
<reference evidence="3" key="1">
    <citation type="submission" date="2017-02" db="UniProtKB">
        <authorList>
            <consortium name="WormBaseParasite"/>
        </authorList>
    </citation>
    <scope>IDENTIFICATION</scope>
</reference>
<dbReference type="Proteomes" id="UP000280834">
    <property type="component" value="Unassembled WGS sequence"/>
</dbReference>
<reference evidence="1 2" key="2">
    <citation type="submission" date="2018-11" db="EMBL/GenBank/DDBJ databases">
        <authorList>
            <consortium name="Pathogen Informatics"/>
        </authorList>
    </citation>
    <scope>NUCLEOTIDE SEQUENCE [LARGE SCALE GENOMIC DNA]</scope>
</reference>
<sequence length="130" mass="14929">MRVKLSIEAFICRSQNSNSRHIYEECYDSNFSAGSRLGFMSCSTAGNSLDEDNDSLSWVLVSRLLEDYRMLRRSKSCSLGFLMFHKMFKMLVSGAVQFSTWMAVAADRALRTQAREQRTFHEDDESSQLT</sequence>
<dbReference type="EMBL" id="UZAG01020341">
    <property type="protein sequence ID" value="VDO46465.1"/>
    <property type="molecule type" value="Genomic_DNA"/>
</dbReference>
<accession>A0A0R3R6N2</accession>
<evidence type="ECO:0000313" key="2">
    <source>
        <dbReference type="Proteomes" id="UP000280834"/>
    </source>
</evidence>
<keyword evidence="2" id="KW-1185">Reference proteome</keyword>